<dbReference type="Proteomes" id="UP001560267">
    <property type="component" value="Unassembled WGS sequence"/>
</dbReference>
<proteinExistence type="predicted"/>
<keyword evidence="3" id="KW-1185">Reference proteome</keyword>
<protein>
    <submittedName>
        <fullName evidence="2">Druantia anti-phage system protein DruA</fullName>
    </submittedName>
</protein>
<organism evidence="2 3">
    <name type="scientific">Ferrimicrobium acidiphilum</name>
    <dbReference type="NCBI Taxonomy" id="121039"/>
    <lineage>
        <taxon>Bacteria</taxon>
        <taxon>Bacillati</taxon>
        <taxon>Actinomycetota</taxon>
        <taxon>Acidimicrobiia</taxon>
        <taxon>Acidimicrobiales</taxon>
        <taxon>Acidimicrobiaceae</taxon>
        <taxon>Ferrimicrobium</taxon>
    </lineage>
</organism>
<name>A0ABV3Y5L6_9ACTN</name>
<sequence length="319" mass="36006">MKVEDLGNFKRLVVRPVHRDEILRFNEVLDEHHWLGHNLVGEVMRYVALEDERVVGVVGFGSGALSLAARDRYIGWKPEIQFRRLRYVTNNQRFCVLPNESRPNLASAILSRVLRRLSSDFLHTYGHPVLLVETFTDPMRHVGTCYKAANFLQVGETLGYGRRNGAYVHHGHKKTCWLYPLHKNAAKILASDFDHPLLSRDKEHTMVDLNRLVIDGPGGLVQRLQALPDHRKARGIRHPLSSILTVCVAAMLSGCHNATEIAEWAADLPEDALARLSVRRSPKTGKSVAPSEPTVRRTLNAIDNQALDDLVCKVLQEFL</sequence>
<dbReference type="Pfam" id="PF14236">
    <property type="entry name" value="DruA"/>
    <property type="match status" value="1"/>
</dbReference>
<dbReference type="InterPro" id="IPR025639">
    <property type="entry name" value="DruA"/>
</dbReference>
<feature type="domain" description="H repeat-associated protein N-terminal" evidence="1">
    <location>
        <begin position="222"/>
        <end position="311"/>
    </location>
</feature>
<dbReference type="Pfam" id="PF13808">
    <property type="entry name" value="DDE_Tnp_1_assoc"/>
    <property type="match status" value="1"/>
</dbReference>
<evidence type="ECO:0000313" key="2">
    <source>
        <dbReference type="EMBL" id="MEX6430580.1"/>
    </source>
</evidence>
<accession>A0ABV3Y5L6</accession>
<gene>
    <name evidence="2" type="ORF">AB6A68_12160</name>
</gene>
<comment type="caution">
    <text evidence="2">The sequence shown here is derived from an EMBL/GenBank/DDBJ whole genome shotgun (WGS) entry which is preliminary data.</text>
</comment>
<evidence type="ECO:0000259" key="1">
    <source>
        <dbReference type="Pfam" id="PF13808"/>
    </source>
</evidence>
<dbReference type="EMBL" id="JBFSHR010000063">
    <property type="protein sequence ID" value="MEX6430580.1"/>
    <property type="molecule type" value="Genomic_DNA"/>
</dbReference>
<dbReference type="InterPro" id="IPR032806">
    <property type="entry name" value="YbfD_N"/>
</dbReference>
<reference evidence="2 3" key="1">
    <citation type="submission" date="2024-07" db="EMBL/GenBank/DDBJ databases">
        <title>Draft Genome Sequence of Ferrimicrobium acidiphilum Strain YE2023, Isolated from a Pulp of Bioleach Reactor.</title>
        <authorList>
            <person name="Elkina Y.A."/>
            <person name="Bulaeva A.G."/>
            <person name="Beletsky A.V."/>
            <person name="Mardanov A.V."/>
        </authorList>
    </citation>
    <scope>NUCLEOTIDE SEQUENCE [LARGE SCALE GENOMIC DNA]</scope>
    <source>
        <strain evidence="2 3">YE2023</strain>
    </source>
</reference>
<evidence type="ECO:0000313" key="3">
    <source>
        <dbReference type="Proteomes" id="UP001560267"/>
    </source>
</evidence>
<dbReference type="RefSeq" id="WP_276944549.1">
    <property type="nucleotide sequence ID" value="NZ_DAHZQU010000023.1"/>
</dbReference>